<dbReference type="RefSeq" id="WP_183496132.1">
    <property type="nucleotide sequence ID" value="NZ_JACIFF010000006.1"/>
</dbReference>
<evidence type="ECO:0000256" key="1">
    <source>
        <dbReference type="SAM" id="SignalP"/>
    </source>
</evidence>
<dbReference type="GO" id="GO:0016020">
    <property type="term" value="C:membrane"/>
    <property type="evidence" value="ECO:0007669"/>
    <property type="project" value="TreeGrafter"/>
</dbReference>
<evidence type="ECO:0000313" key="3">
    <source>
        <dbReference type="EMBL" id="MBB4079893.1"/>
    </source>
</evidence>
<accession>A0A840E7H5</accession>
<dbReference type="PANTHER" id="PTHR43798:SF33">
    <property type="entry name" value="HYDROLASE, PUTATIVE (AFU_ORTHOLOGUE AFUA_2G14860)-RELATED"/>
    <property type="match status" value="1"/>
</dbReference>
<dbReference type="SUPFAM" id="SSF53474">
    <property type="entry name" value="alpha/beta-Hydrolases"/>
    <property type="match status" value="1"/>
</dbReference>
<evidence type="ECO:0000313" key="4">
    <source>
        <dbReference type="Proteomes" id="UP000576209"/>
    </source>
</evidence>
<dbReference type="Pfam" id="PF00561">
    <property type="entry name" value="Abhydrolase_1"/>
    <property type="match status" value="1"/>
</dbReference>
<gene>
    <name evidence="3" type="ORF">GGR28_002520</name>
</gene>
<evidence type="ECO:0000259" key="2">
    <source>
        <dbReference type="Pfam" id="PF00561"/>
    </source>
</evidence>
<protein>
    <submittedName>
        <fullName evidence="3">Pimeloyl-ACP methyl ester carboxylesterase</fullName>
    </submittedName>
</protein>
<name>A0A840E7H5_9BACT</name>
<keyword evidence="1" id="KW-0732">Signal</keyword>
<dbReference type="Gene3D" id="3.40.50.1820">
    <property type="entry name" value="alpha/beta hydrolase"/>
    <property type="match status" value="1"/>
</dbReference>
<dbReference type="EMBL" id="JACIFF010000006">
    <property type="protein sequence ID" value="MBB4079893.1"/>
    <property type="molecule type" value="Genomic_DNA"/>
</dbReference>
<dbReference type="InterPro" id="IPR050266">
    <property type="entry name" value="AB_hydrolase_sf"/>
</dbReference>
<feature type="domain" description="AB hydrolase-1" evidence="2">
    <location>
        <begin position="61"/>
        <end position="304"/>
    </location>
</feature>
<dbReference type="InterPro" id="IPR000073">
    <property type="entry name" value="AB_hydrolase_1"/>
</dbReference>
<dbReference type="InterPro" id="IPR029058">
    <property type="entry name" value="AB_hydrolase_fold"/>
</dbReference>
<sequence>MKMILPYTLLVALLSLVGAGRLGSQTTTFQMTSSPPTVNYLDVNDSVQLAYTDEGEAREGTLLFIHGLGSNLQAWNKTVAGLGNRFRCVAIDLPGYGNSGQGEYSFTMSFYANQVDAFVQKMGLPPLILVGHSMGGQIALELASRQPEWLERLVLVAPAGLESFSDRDRQFFATYVRPEIIQSLSPEQIEANFDLNFHGGTPDDARFMIDDRMTLREDTAAYPYYASLIAGSVAGMLAGPVDQKLDRVEVPTLIVFGRDDQLIPNRVLHPQLTLEEVGRAAKEGIAEVRIEYLDDAGHFVQWDRAEEFNRLLADFAAGGN</sequence>
<dbReference type="Proteomes" id="UP000576209">
    <property type="component" value="Unassembled WGS sequence"/>
</dbReference>
<feature type="signal peptide" evidence="1">
    <location>
        <begin position="1"/>
        <end position="24"/>
    </location>
</feature>
<reference evidence="3 4" key="1">
    <citation type="submission" date="2020-08" db="EMBL/GenBank/DDBJ databases">
        <title>Genomic Encyclopedia of Type Strains, Phase IV (KMG-IV): sequencing the most valuable type-strain genomes for metagenomic binning, comparative biology and taxonomic classification.</title>
        <authorList>
            <person name="Goeker M."/>
        </authorList>
    </citation>
    <scope>NUCLEOTIDE SEQUENCE [LARGE SCALE GENOMIC DNA]</scope>
    <source>
        <strain evidence="3 4">DSM 105137</strain>
    </source>
</reference>
<comment type="caution">
    <text evidence="3">The sequence shown here is derived from an EMBL/GenBank/DDBJ whole genome shotgun (WGS) entry which is preliminary data.</text>
</comment>
<proteinExistence type="predicted"/>
<feature type="chain" id="PRO_5032967120" evidence="1">
    <location>
        <begin position="25"/>
        <end position="320"/>
    </location>
</feature>
<dbReference type="PRINTS" id="PR00111">
    <property type="entry name" value="ABHYDROLASE"/>
</dbReference>
<dbReference type="PANTHER" id="PTHR43798">
    <property type="entry name" value="MONOACYLGLYCEROL LIPASE"/>
    <property type="match status" value="1"/>
</dbReference>
<dbReference type="AlphaFoldDB" id="A0A840E7H5"/>
<organism evidence="3 4">
    <name type="scientific">Neolewinella aquimaris</name>
    <dbReference type="NCBI Taxonomy" id="1835722"/>
    <lineage>
        <taxon>Bacteria</taxon>
        <taxon>Pseudomonadati</taxon>
        <taxon>Bacteroidota</taxon>
        <taxon>Saprospiria</taxon>
        <taxon>Saprospirales</taxon>
        <taxon>Lewinellaceae</taxon>
        <taxon>Neolewinella</taxon>
    </lineage>
</organism>
<keyword evidence="4" id="KW-1185">Reference proteome</keyword>